<comment type="caution">
    <text evidence="2">The sequence shown here is derived from an EMBL/GenBank/DDBJ whole genome shotgun (WGS) entry which is preliminary data.</text>
</comment>
<feature type="compositionally biased region" description="Basic and acidic residues" evidence="1">
    <location>
        <begin position="1071"/>
        <end position="1082"/>
    </location>
</feature>
<organism evidence="2 3">
    <name type="scientific">Recurvomyces mirabilis</name>
    <dbReference type="NCBI Taxonomy" id="574656"/>
    <lineage>
        <taxon>Eukaryota</taxon>
        <taxon>Fungi</taxon>
        <taxon>Dikarya</taxon>
        <taxon>Ascomycota</taxon>
        <taxon>Pezizomycotina</taxon>
        <taxon>Dothideomycetes</taxon>
        <taxon>Dothideomycetidae</taxon>
        <taxon>Mycosphaerellales</taxon>
        <taxon>Teratosphaeriaceae</taxon>
        <taxon>Recurvomyces</taxon>
    </lineage>
</organism>
<dbReference type="AlphaFoldDB" id="A0AAE0WNB7"/>
<feature type="region of interest" description="Disordered" evidence="1">
    <location>
        <begin position="942"/>
        <end position="961"/>
    </location>
</feature>
<name>A0AAE0WNB7_9PEZI</name>
<feature type="compositionally biased region" description="Pro residues" evidence="1">
    <location>
        <begin position="127"/>
        <end position="139"/>
    </location>
</feature>
<feature type="compositionally biased region" description="Pro residues" evidence="1">
    <location>
        <begin position="87"/>
        <end position="97"/>
    </location>
</feature>
<proteinExistence type="predicted"/>
<feature type="region of interest" description="Disordered" evidence="1">
    <location>
        <begin position="1"/>
        <end position="101"/>
    </location>
</feature>
<feature type="region of interest" description="Disordered" evidence="1">
    <location>
        <begin position="122"/>
        <end position="147"/>
    </location>
</feature>
<gene>
    <name evidence="2" type="ORF">LTR78_005215</name>
</gene>
<feature type="region of interest" description="Disordered" evidence="1">
    <location>
        <begin position="185"/>
        <end position="221"/>
    </location>
</feature>
<accession>A0AAE0WNB7</accession>
<feature type="region of interest" description="Disordered" evidence="1">
    <location>
        <begin position="562"/>
        <end position="597"/>
    </location>
</feature>
<evidence type="ECO:0000313" key="3">
    <source>
        <dbReference type="Proteomes" id="UP001274830"/>
    </source>
</evidence>
<feature type="compositionally biased region" description="Low complexity" evidence="1">
    <location>
        <begin position="948"/>
        <end position="959"/>
    </location>
</feature>
<feature type="compositionally biased region" description="Basic residues" evidence="1">
    <location>
        <begin position="31"/>
        <end position="40"/>
    </location>
</feature>
<reference evidence="2" key="1">
    <citation type="submission" date="2023-07" db="EMBL/GenBank/DDBJ databases">
        <title>Black Yeasts Isolated from many extreme environments.</title>
        <authorList>
            <person name="Coleine C."/>
            <person name="Stajich J.E."/>
            <person name="Selbmann L."/>
        </authorList>
    </citation>
    <scope>NUCLEOTIDE SEQUENCE</scope>
    <source>
        <strain evidence="2">CCFEE 5485</strain>
    </source>
</reference>
<dbReference type="GO" id="GO:0005737">
    <property type="term" value="C:cytoplasm"/>
    <property type="evidence" value="ECO:0007669"/>
    <property type="project" value="TreeGrafter"/>
</dbReference>
<dbReference type="GO" id="GO:0042594">
    <property type="term" value="P:response to starvation"/>
    <property type="evidence" value="ECO:0007669"/>
    <property type="project" value="TreeGrafter"/>
</dbReference>
<dbReference type="EMBL" id="JAUTXT010000017">
    <property type="protein sequence ID" value="KAK3674871.1"/>
    <property type="molecule type" value="Genomic_DNA"/>
</dbReference>
<dbReference type="PANTHER" id="PTHR13268">
    <property type="entry name" value="BREAST CARCINOMA AMPLIFIED SEQUENCE 3"/>
    <property type="match status" value="1"/>
</dbReference>
<keyword evidence="3" id="KW-1185">Reference proteome</keyword>
<protein>
    <submittedName>
        <fullName evidence="2">Uncharacterized protein</fullName>
    </submittedName>
</protein>
<evidence type="ECO:0000256" key="1">
    <source>
        <dbReference type="SAM" id="MobiDB-lite"/>
    </source>
</evidence>
<dbReference type="Proteomes" id="UP001274830">
    <property type="component" value="Unassembled WGS sequence"/>
</dbReference>
<dbReference type="InterPro" id="IPR045142">
    <property type="entry name" value="BCAS3-like"/>
</dbReference>
<dbReference type="PANTHER" id="PTHR13268:SF0">
    <property type="entry name" value="BCAS3 MICROTUBULE ASSOCIATED CELL MIGRATION FACTOR"/>
    <property type="match status" value="1"/>
</dbReference>
<dbReference type="GO" id="GO:0006914">
    <property type="term" value="P:autophagy"/>
    <property type="evidence" value="ECO:0007669"/>
    <property type="project" value="InterPro"/>
</dbReference>
<sequence length="1113" mass="119511">MPSTNDNLLDIDDEQVLSEAPTSAAPVAAKKEKKSKKKKGSSNVAKTRANIEDEEPMAFASSVSPSPPDNYGVQLDTPPRVASAPPREAPSPPPVFPGPELLEEQYGGLEELALDDETPDIAQVEPICPPSPGPPPAPIRSPTARPVLLSSPRPAAAIPAIPPASSAYRPASVARPPHYYSARGAYRANSMTTPPGQYMPRRDSYSAQQRSPEPRALDPPLPHMPQQHFFGLPDRGAGLAQKQEHVGQPAGSDGYCCRFDSFAAAGDPASARKARDALLVGSEGALDVYKVLPDRMELAGRLEGLSGAVIDAKVLPHTSVYDSVQVLRPLVAVIVHGPARDDNEEAVEDDVKDGNLYQTVVEVYSLHTHEQITTLYQSTTVRKDQPVMGHLALPPKPVGELSLNAAGSFITISSGRSGEVFVFSAATSDETNGMNFRCIGKYWTAIQRRLDTSRPSTAVDGSSVNTTNTPPCVPLMTLSARWLAIVPPYTTPGMSIQGTPLVADEGPQPHGLGTHVAPSQPLLTCEVAGVDIESTLDWLSRTAAQGLVKASQKGYEMGIQGWKELTHPSPPSSTQKPSADPASMFPPTNGPSDDPRRLAKEPAIVSIIDLQRLLEADEQRLKQVPAPLATFALVEGCNYLSFPPDGLRLLTSNRKGEVTSIWNLANAAHGSTKKDSVKPGEVEHAPHVKLMRRIARSSPSVIADSVWTRDGDWLALLTTHGTIHLHETPVTAPRKRNRASTIAAPAPEKAEATVSLSQGFSPPSNGFFGGLRAMSRTVSTGVNAVKTQYALPTSFAGFRETAAAARTAGQRVVAKGLRDGYSAARSGVGDMWHAEDNKVRPKALQEGTVKAGSIQWVQKQSGSNLAVVAGGTVHLHPVQRVMRQKGDAMVSGLKKDKKSRDFPLPRISTIRDGALNKANANCAKAGPHGFWSLRLNSNEEDKTHKRASSVPTSLPTTSLNEVETNPPYCPFHIDNRVSIFAYEDSTYGSAADLQGQLNEQAMFAFKTKGTGFAEHDEPWMFGEALPTSVKLNEHARNDTSSSPRAQQDYEDDDVDAAIVAGMIESRLTVHRSTEDGRQEIRVHSRPSARRGGSAMMEEVAGFDVVEDEGESLY</sequence>
<evidence type="ECO:0000313" key="2">
    <source>
        <dbReference type="EMBL" id="KAK3674871.1"/>
    </source>
</evidence>
<feature type="region of interest" description="Disordered" evidence="1">
    <location>
        <begin position="1070"/>
        <end position="1094"/>
    </location>
</feature>